<evidence type="ECO:0008006" key="3">
    <source>
        <dbReference type="Google" id="ProtNLM"/>
    </source>
</evidence>
<dbReference type="GeneID" id="28768040"/>
<dbReference type="InterPro" id="IPR011333">
    <property type="entry name" value="SKP1/BTB/POZ_sf"/>
</dbReference>
<dbReference type="RefSeq" id="XP_018039955.1">
    <property type="nucleotide sequence ID" value="XM_018184554.1"/>
</dbReference>
<dbReference type="Gene3D" id="3.30.710.10">
    <property type="entry name" value="Potassium Channel Kv1.1, Chain A"/>
    <property type="match status" value="1"/>
</dbReference>
<accession>A0A177CRS7</accession>
<dbReference type="Proteomes" id="UP000077069">
    <property type="component" value="Unassembled WGS sequence"/>
</dbReference>
<dbReference type="AlphaFoldDB" id="A0A177CRS7"/>
<evidence type="ECO:0000313" key="1">
    <source>
        <dbReference type="EMBL" id="OAG09590.1"/>
    </source>
</evidence>
<dbReference type="EMBL" id="KV441549">
    <property type="protein sequence ID" value="OAG09590.1"/>
    <property type="molecule type" value="Genomic_DNA"/>
</dbReference>
<reference evidence="1 2" key="1">
    <citation type="submission" date="2016-05" db="EMBL/GenBank/DDBJ databases">
        <title>Comparative analysis of secretome profiles of manganese(II)-oxidizing ascomycete fungi.</title>
        <authorList>
            <consortium name="DOE Joint Genome Institute"/>
            <person name="Zeiner C.A."/>
            <person name="Purvine S.O."/>
            <person name="Zink E.M."/>
            <person name="Wu S."/>
            <person name="Pasa-Tolic L."/>
            <person name="Chaput D.L."/>
            <person name="Haridas S."/>
            <person name="Grigoriev I.V."/>
            <person name="Santelli C.M."/>
            <person name="Hansel C.M."/>
        </authorList>
    </citation>
    <scope>NUCLEOTIDE SEQUENCE [LARGE SCALE GENOMIC DNA]</scope>
    <source>
        <strain evidence="1 2">AP3s5-JAC2a</strain>
    </source>
</reference>
<sequence>MSKSNSKQTIAVNGEQLYTIYVGKAFSECFSVDKDLETLLRAASPFFAAKFHEQKRLIKLPTFDPQDFRSYKDWLHTRRASPHRQADFIESRCENEWGHICQAYVLGERLQDYSYCNVMVDVLAKKSSTASDQSVKDILACVENVFTRTARTSPIRNLLIDTVYSRIFSTLPDAECMTRLEALPMVPQFTAGLFMRKGKSIKPQWSDPCQYHRHDRGEPCFADTEPSIWKDMRAMFHDWCSFICTNAKGISDSYQAFRPCVSSTYTVLKKLGTKCTAAFSWCRALVKAHL</sequence>
<keyword evidence="2" id="KW-1185">Reference proteome</keyword>
<protein>
    <recommendedName>
        <fullName evidence="3">BTB domain-containing protein</fullName>
    </recommendedName>
</protein>
<dbReference type="InParanoid" id="A0A177CRS7"/>
<dbReference type="OrthoDB" id="1022638at2759"/>
<name>A0A177CRS7_9PLEO</name>
<organism evidence="1 2">
    <name type="scientific">Paraphaeosphaeria sporulosa</name>
    <dbReference type="NCBI Taxonomy" id="1460663"/>
    <lineage>
        <taxon>Eukaryota</taxon>
        <taxon>Fungi</taxon>
        <taxon>Dikarya</taxon>
        <taxon>Ascomycota</taxon>
        <taxon>Pezizomycotina</taxon>
        <taxon>Dothideomycetes</taxon>
        <taxon>Pleosporomycetidae</taxon>
        <taxon>Pleosporales</taxon>
        <taxon>Massarineae</taxon>
        <taxon>Didymosphaeriaceae</taxon>
        <taxon>Paraphaeosphaeria</taxon>
    </lineage>
</organism>
<gene>
    <name evidence="1" type="ORF">CC84DRAFT_1255607</name>
</gene>
<evidence type="ECO:0000313" key="2">
    <source>
        <dbReference type="Proteomes" id="UP000077069"/>
    </source>
</evidence>
<proteinExistence type="predicted"/>